<dbReference type="InParanoid" id="A0A2G4YNJ6"/>
<dbReference type="OrthoDB" id="4549026at2"/>
<feature type="domain" description="HTH marR-type" evidence="4">
    <location>
        <begin position="8"/>
        <end position="141"/>
    </location>
</feature>
<organism evidence="5 6">
    <name type="scientific">Paremcibacter congregatus</name>
    <dbReference type="NCBI Taxonomy" id="2043170"/>
    <lineage>
        <taxon>Bacteria</taxon>
        <taxon>Pseudomonadati</taxon>
        <taxon>Pseudomonadota</taxon>
        <taxon>Alphaproteobacteria</taxon>
        <taxon>Emcibacterales</taxon>
        <taxon>Emcibacteraceae</taxon>
        <taxon>Paremcibacter</taxon>
    </lineage>
</organism>
<gene>
    <name evidence="5" type="ORF">CRD36_16205</name>
</gene>
<dbReference type="GO" id="GO:0003700">
    <property type="term" value="F:DNA-binding transcription factor activity"/>
    <property type="evidence" value="ECO:0007669"/>
    <property type="project" value="InterPro"/>
</dbReference>
<dbReference type="PANTHER" id="PTHR42756">
    <property type="entry name" value="TRANSCRIPTIONAL REGULATOR, MARR"/>
    <property type="match status" value="1"/>
</dbReference>
<dbReference type="PANTHER" id="PTHR42756:SF1">
    <property type="entry name" value="TRANSCRIPTIONAL REPRESSOR OF EMRAB OPERON"/>
    <property type="match status" value="1"/>
</dbReference>
<sequence length="144" mass="16553">MTLRPDIEKTIGFALHHSSYLFKTGMKNIFLKNGLDITPEEMIILFLIKEEGSDQGTLVTKSLKDKTNITRLLTRMETKSLIIRQTHTENNRQQIVFLTTKGEEVRTTALPLMQQMIKRTTQGISVEDMETTRTTLNKISQNIK</sequence>
<keyword evidence="3" id="KW-0804">Transcription</keyword>
<reference evidence="5 6" key="1">
    <citation type="submission" date="2017-10" db="EMBL/GenBank/DDBJ databases">
        <title>Frigbacter circumglobatus gen. nov. sp. nov., isolated from sediment cultured in situ.</title>
        <authorList>
            <person name="Zhao Z."/>
        </authorList>
    </citation>
    <scope>NUCLEOTIDE SEQUENCE [LARGE SCALE GENOMIC DNA]</scope>
    <source>
        <strain evidence="5 6">ZYL</strain>
    </source>
</reference>
<dbReference type="InterPro" id="IPR036388">
    <property type="entry name" value="WH-like_DNA-bd_sf"/>
</dbReference>
<keyword evidence="6" id="KW-1185">Reference proteome</keyword>
<dbReference type="RefSeq" id="WP_099474988.1">
    <property type="nucleotide sequence ID" value="NZ_CP041025.1"/>
</dbReference>
<dbReference type="InterPro" id="IPR000835">
    <property type="entry name" value="HTH_MarR-typ"/>
</dbReference>
<dbReference type="Gene3D" id="1.10.10.10">
    <property type="entry name" value="Winged helix-like DNA-binding domain superfamily/Winged helix DNA-binding domain"/>
    <property type="match status" value="1"/>
</dbReference>
<dbReference type="Proteomes" id="UP000229730">
    <property type="component" value="Unassembled WGS sequence"/>
</dbReference>
<dbReference type="EMBL" id="PDEM01000031">
    <property type="protein sequence ID" value="PHZ83891.1"/>
    <property type="molecule type" value="Genomic_DNA"/>
</dbReference>
<dbReference type="PRINTS" id="PR00598">
    <property type="entry name" value="HTHMARR"/>
</dbReference>
<evidence type="ECO:0000313" key="6">
    <source>
        <dbReference type="Proteomes" id="UP000229730"/>
    </source>
</evidence>
<evidence type="ECO:0000259" key="4">
    <source>
        <dbReference type="PROSITE" id="PS50995"/>
    </source>
</evidence>
<evidence type="ECO:0000256" key="3">
    <source>
        <dbReference type="ARBA" id="ARBA00023163"/>
    </source>
</evidence>
<keyword evidence="1" id="KW-0805">Transcription regulation</keyword>
<dbReference type="SMART" id="SM00347">
    <property type="entry name" value="HTH_MARR"/>
    <property type="match status" value="1"/>
</dbReference>
<accession>A0A2G4YNJ6</accession>
<dbReference type="PROSITE" id="PS50995">
    <property type="entry name" value="HTH_MARR_2"/>
    <property type="match status" value="1"/>
</dbReference>
<dbReference type="Pfam" id="PF01047">
    <property type="entry name" value="MarR"/>
    <property type="match status" value="1"/>
</dbReference>
<dbReference type="SUPFAM" id="SSF46785">
    <property type="entry name" value="Winged helix' DNA-binding domain"/>
    <property type="match status" value="1"/>
</dbReference>
<evidence type="ECO:0000256" key="1">
    <source>
        <dbReference type="ARBA" id="ARBA00023015"/>
    </source>
</evidence>
<keyword evidence="2" id="KW-0238">DNA-binding</keyword>
<protein>
    <recommendedName>
        <fullName evidence="4">HTH marR-type domain-containing protein</fullName>
    </recommendedName>
</protein>
<comment type="caution">
    <text evidence="5">The sequence shown here is derived from an EMBL/GenBank/DDBJ whole genome shotgun (WGS) entry which is preliminary data.</text>
</comment>
<dbReference type="GO" id="GO:0003677">
    <property type="term" value="F:DNA binding"/>
    <property type="evidence" value="ECO:0007669"/>
    <property type="project" value="UniProtKB-KW"/>
</dbReference>
<name>A0A2G4YNJ6_9PROT</name>
<evidence type="ECO:0000313" key="5">
    <source>
        <dbReference type="EMBL" id="PHZ83891.1"/>
    </source>
</evidence>
<evidence type="ECO:0000256" key="2">
    <source>
        <dbReference type="ARBA" id="ARBA00023125"/>
    </source>
</evidence>
<proteinExistence type="predicted"/>
<dbReference type="AlphaFoldDB" id="A0A2G4YNJ6"/>
<dbReference type="InterPro" id="IPR036390">
    <property type="entry name" value="WH_DNA-bd_sf"/>
</dbReference>